<keyword evidence="3" id="KW-1185">Reference proteome</keyword>
<name>A0ABQ7CWJ2_BRACR</name>
<reference evidence="2 3" key="1">
    <citation type="journal article" date="2020" name="BMC Genomics">
        <title>Intraspecific diversification of the crop wild relative Brassica cretica Lam. using demographic model selection.</title>
        <authorList>
            <person name="Kioukis A."/>
            <person name="Michalopoulou V.A."/>
            <person name="Briers L."/>
            <person name="Pirintsos S."/>
            <person name="Studholme D.J."/>
            <person name="Pavlidis P."/>
            <person name="Sarris P.F."/>
        </authorList>
    </citation>
    <scope>NUCLEOTIDE SEQUENCE [LARGE SCALE GENOMIC DNA]</scope>
    <source>
        <strain evidence="3">cv. PFS-1207/04</strain>
    </source>
</reference>
<evidence type="ECO:0000313" key="2">
    <source>
        <dbReference type="EMBL" id="KAF3564447.1"/>
    </source>
</evidence>
<sequence length="151" mass="16443">MSTENTKIMQTPLNGGAINDLNTPAAAVSAANATSNAATLGEFKKMFSAYEKRSEEKDKLVDTLTKEVDLSGKDPCSPSPRIYENPREKTGLCNPTRKAWNIAGTTRRSMKSSMLTWIPTTSPTIPKKTPTDIREGPEADQLGKALRSINQ</sequence>
<protein>
    <submittedName>
        <fullName evidence="2">Uncharacterized protein</fullName>
    </submittedName>
</protein>
<dbReference type="Proteomes" id="UP000266723">
    <property type="component" value="Unassembled WGS sequence"/>
</dbReference>
<evidence type="ECO:0000256" key="1">
    <source>
        <dbReference type="SAM" id="MobiDB-lite"/>
    </source>
</evidence>
<feature type="region of interest" description="Disordered" evidence="1">
    <location>
        <begin position="70"/>
        <end position="91"/>
    </location>
</feature>
<gene>
    <name evidence="2" type="ORF">DY000_02016239</name>
</gene>
<proteinExistence type="predicted"/>
<organism evidence="2 3">
    <name type="scientific">Brassica cretica</name>
    <name type="common">Mustard</name>
    <dbReference type="NCBI Taxonomy" id="69181"/>
    <lineage>
        <taxon>Eukaryota</taxon>
        <taxon>Viridiplantae</taxon>
        <taxon>Streptophyta</taxon>
        <taxon>Embryophyta</taxon>
        <taxon>Tracheophyta</taxon>
        <taxon>Spermatophyta</taxon>
        <taxon>Magnoliopsida</taxon>
        <taxon>eudicotyledons</taxon>
        <taxon>Gunneridae</taxon>
        <taxon>Pentapetalae</taxon>
        <taxon>rosids</taxon>
        <taxon>malvids</taxon>
        <taxon>Brassicales</taxon>
        <taxon>Brassicaceae</taxon>
        <taxon>Brassiceae</taxon>
        <taxon>Brassica</taxon>
    </lineage>
</organism>
<accession>A0ABQ7CWJ2</accession>
<dbReference type="EMBL" id="QGKV02000759">
    <property type="protein sequence ID" value="KAF3564447.1"/>
    <property type="molecule type" value="Genomic_DNA"/>
</dbReference>
<feature type="region of interest" description="Disordered" evidence="1">
    <location>
        <begin position="118"/>
        <end position="151"/>
    </location>
</feature>
<comment type="caution">
    <text evidence="2">The sequence shown here is derived from an EMBL/GenBank/DDBJ whole genome shotgun (WGS) entry which is preliminary data.</text>
</comment>
<feature type="compositionally biased region" description="Low complexity" evidence="1">
    <location>
        <begin position="118"/>
        <end position="128"/>
    </location>
</feature>
<evidence type="ECO:0000313" key="3">
    <source>
        <dbReference type="Proteomes" id="UP000266723"/>
    </source>
</evidence>